<sequence>MEPDHTRVVARLSETRYLSRCACNGGTYHLHWDAATFRLTPEGLLFLAQVLKDLLARGGGGVVWLGAVGLRFQEAEGQDLLRLLQQGLVLPDALSMGYFRHLN</sequence>
<dbReference type="EMBL" id="AP025594">
    <property type="protein sequence ID" value="BDG17668.1"/>
    <property type="molecule type" value="Genomic_DNA"/>
</dbReference>
<organism evidence="1 2">
    <name type="scientific">Thermus brockianus</name>
    <dbReference type="NCBI Taxonomy" id="56956"/>
    <lineage>
        <taxon>Bacteria</taxon>
        <taxon>Thermotogati</taxon>
        <taxon>Deinococcota</taxon>
        <taxon>Deinococci</taxon>
        <taxon>Thermales</taxon>
        <taxon>Thermaceae</taxon>
        <taxon>Thermus</taxon>
    </lineage>
</organism>
<keyword evidence="1" id="KW-0614">Plasmid</keyword>
<gene>
    <name evidence="1" type="ORF">TbrSNM41_24020</name>
</gene>
<keyword evidence="2" id="KW-1185">Reference proteome</keyword>
<dbReference type="Proteomes" id="UP000831120">
    <property type="component" value="Plasmid pTbrSNM4-1b"/>
</dbReference>
<accession>A0ABN6NJ92</accession>
<proteinExistence type="predicted"/>
<protein>
    <submittedName>
        <fullName evidence="1">Uncharacterized protein</fullName>
    </submittedName>
</protein>
<reference evidence="1 2" key="1">
    <citation type="journal article" date="2022" name="Microbiol. Resour. Announc.">
        <title>Complete Genome Sequences of Thermus Strains Isolated from Senami Hot Spring in Japan.</title>
        <authorList>
            <person name="Miyazaki K."/>
        </authorList>
    </citation>
    <scope>NUCLEOTIDE SEQUENCE [LARGE SCALE GENOMIC DNA]</scope>
    <source>
        <strain evidence="1 2">SNM4-1</strain>
        <plasmid evidence="1 2">pTbrSNM4-1b</plasmid>
    </source>
</reference>
<evidence type="ECO:0000313" key="2">
    <source>
        <dbReference type="Proteomes" id="UP000831120"/>
    </source>
</evidence>
<geneLocation type="plasmid" evidence="1 2">
    <name>pTbrSNM4-1b</name>
</geneLocation>
<name>A0ABN6NJ92_THEBO</name>
<evidence type="ECO:0000313" key="1">
    <source>
        <dbReference type="EMBL" id="BDG17668.1"/>
    </source>
</evidence>
<dbReference type="RefSeq" id="WP_244363724.1">
    <property type="nucleotide sequence ID" value="NZ_AP025594.1"/>
</dbReference>